<feature type="region of interest" description="Disordered" evidence="1">
    <location>
        <begin position="1"/>
        <end position="70"/>
    </location>
</feature>
<feature type="transmembrane region" description="Helical" evidence="2">
    <location>
        <begin position="653"/>
        <end position="675"/>
    </location>
</feature>
<evidence type="ECO:0000256" key="2">
    <source>
        <dbReference type="SAM" id="Phobius"/>
    </source>
</evidence>
<feature type="transmembrane region" description="Helical" evidence="2">
    <location>
        <begin position="87"/>
        <end position="111"/>
    </location>
</feature>
<name>A0AAV9US36_9PEZI</name>
<feature type="transmembrane region" description="Helical" evidence="2">
    <location>
        <begin position="759"/>
        <end position="784"/>
    </location>
</feature>
<feature type="transmembrane region" description="Helical" evidence="2">
    <location>
        <begin position="1162"/>
        <end position="1185"/>
    </location>
</feature>
<proteinExistence type="predicted"/>
<gene>
    <name evidence="3" type="ORF">TWF730_010171</name>
</gene>
<dbReference type="PANTHER" id="PTHR37544:SF3">
    <property type="entry name" value="SPRAY"/>
    <property type="match status" value="1"/>
</dbReference>
<comment type="caution">
    <text evidence="3">The sequence shown here is derived from an EMBL/GenBank/DDBJ whole genome shotgun (WGS) entry which is preliminary data.</text>
</comment>
<feature type="transmembrane region" description="Helical" evidence="2">
    <location>
        <begin position="695"/>
        <end position="714"/>
    </location>
</feature>
<keyword evidence="2" id="KW-1133">Transmembrane helix</keyword>
<dbReference type="EMBL" id="JAVHNS010000008">
    <property type="protein sequence ID" value="KAK6345828.1"/>
    <property type="molecule type" value="Genomic_DNA"/>
</dbReference>
<feature type="transmembrane region" description="Helical" evidence="2">
    <location>
        <begin position="131"/>
        <end position="152"/>
    </location>
</feature>
<keyword evidence="4" id="KW-1185">Reference proteome</keyword>
<evidence type="ECO:0000313" key="4">
    <source>
        <dbReference type="Proteomes" id="UP001373714"/>
    </source>
</evidence>
<accession>A0AAV9US36</accession>
<evidence type="ECO:0000313" key="3">
    <source>
        <dbReference type="EMBL" id="KAK6345828.1"/>
    </source>
</evidence>
<dbReference type="InterPro" id="IPR021840">
    <property type="entry name" value="DUF3433"/>
</dbReference>
<keyword evidence="2" id="KW-0812">Transmembrane</keyword>
<organism evidence="3 4">
    <name type="scientific">Orbilia blumenaviensis</name>
    <dbReference type="NCBI Taxonomy" id="1796055"/>
    <lineage>
        <taxon>Eukaryota</taxon>
        <taxon>Fungi</taxon>
        <taxon>Dikarya</taxon>
        <taxon>Ascomycota</taxon>
        <taxon>Pezizomycotina</taxon>
        <taxon>Orbiliomycetes</taxon>
        <taxon>Orbiliales</taxon>
        <taxon>Orbiliaceae</taxon>
        <taxon>Orbilia</taxon>
    </lineage>
</organism>
<feature type="transmembrane region" description="Helical" evidence="2">
    <location>
        <begin position="198"/>
        <end position="217"/>
    </location>
</feature>
<protein>
    <submittedName>
        <fullName evidence="3">Uncharacterized protein</fullName>
    </submittedName>
</protein>
<dbReference type="AlphaFoldDB" id="A0AAV9US36"/>
<dbReference type="Proteomes" id="UP001373714">
    <property type="component" value="Unassembled WGS sequence"/>
</dbReference>
<dbReference type="Pfam" id="PF11915">
    <property type="entry name" value="DUF3433"/>
    <property type="match status" value="2"/>
</dbReference>
<evidence type="ECO:0000256" key="1">
    <source>
        <dbReference type="SAM" id="MobiDB-lite"/>
    </source>
</evidence>
<sequence>MKQSRQQSPGLLGEVTTLRPTTPMSHAESDFSKITLVETVSRPPSPQYGIPQSRSAQSGAGQNRHPGSDEAGQYDTAKFWKPFTVRLPYLIFLNLLTLLFIVVIETLYYISNRDDGLLFMKDIDDLPIIKFFAVQYLPTLVAVLYGICWSIVDLDSKRLEPFYDLSKPGGAKSDALFLEYQYQFALFVPFRALFKRHWGVFLSSTIFLVATLILTPLQSSLLATVEKVSIFETSFNVTSQFLPLNASDSALTPEFLLTDQTITRLNGKLPGFTADGDSFLPFKPSENSFNGNAYTDSNWTVTGTAYSLAVECVRPDFLNVTSAPLPSSGDPYPLMEYSLYHQFGDGVKACNITDFLYTKITIEDSISSSPRADTEYFVEWDRPTLKQWCGYKNTTTVAVANYRFFEEDTFGIQAVICELKGVQEYKQDITVNATTHEILERGSARRVGKFFSREEIDLIPFDAALFDKAAQAVLGSDRAVFADAKTDLRGTLTKGRPIEALMDFEVLKDAAESAYKYFFSLAIATSPAYLSDAQEKIPGKIVARGQAIVVDRTFATVSDTFLGIVLVLGIILAAYSYQRGSSLKADPDSLSATMSLIANSELPSRFKGLDTANTKLLKDGVRDVDVMLGCRRTVDTSPRASFEEEPTPLHLRLTVGMSFLLAHLAIIAFLAYLFFESRDSGLPVLSDNSFAFNLIWAFIPTLLATILEPIWASINRDISLLQPFYNLIKRNVPAKKSLSLKYQTIPVLLMARSFMARDFLLSLVSFTTVLVSLLAVTLPGIFLVDLRAVEERLEFKPQVASPVIPGNFWLWDLTRWSGEKADKFLDPFAAARANISDGIALPPWSTREHAFIPVRPTGSSMGDLAFYRAYTLGFRGGMECRPIINGVNGETVTFHASNKTTTASFSLPNIYDGKPSELISCGTVFGYKPPQITETSPEVYNASFGRWPFPNIANRAELFDQDPVEDSIVVTINSEKRADSPGDIINERNRIERLCSHVKPIAWSQRSFQRSGDEYMVNGPPKEAILICEPKFTAANFSVEVDMSGNIRSYKQDGPSLNFNDFLQLPQYEFQVGILQIFERYSFPSRRTKDWAGLLMTILAKNMVDYTNHTELAKLADETSALSYSIFMAQSMEDFLVERDPTANLIISGKGYKYQKRVVMSVPLTITSLVVLGLFCCTLSLVYGFRRRKYLPRQPTSLASMIAYCQESSLLDDVAGTWAMSTSQRQKHLENLGFTYGFGWYQGWDGSRRLGVDKEPLLTDYVP</sequence>
<dbReference type="PANTHER" id="PTHR37544">
    <property type="entry name" value="SPRAY-RELATED"/>
    <property type="match status" value="1"/>
</dbReference>
<feature type="transmembrane region" description="Helical" evidence="2">
    <location>
        <begin position="560"/>
        <end position="577"/>
    </location>
</feature>
<feature type="compositionally biased region" description="Polar residues" evidence="1">
    <location>
        <begin position="50"/>
        <end position="61"/>
    </location>
</feature>
<reference evidence="3 4" key="1">
    <citation type="submission" date="2019-10" db="EMBL/GenBank/DDBJ databases">
        <authorList>
            <person name="Palmer J.M."/>
        </authorList>
    </citation>
    <scope>NUCLEOTIDE SEQUENCE [LARGE SCALE GENOMIC DNA]</scope>
    <source>
        <strain evidence="3 4">TWF730</strain>
    </source>
</reference>
<keyword evidence="2" id="KW-0472">Membrane</keyword>